<organism evidence="3 4">
    <name type="scientific">Trypanosoma equiperdum</name>
    <dbReference type="NCBI Taxonomy" id="5694"/>
    <lineage>
        <taxon>Eukaryota</taxon>
        <taxon>Discoba</taxon>
        <taxon>Euglenozoa</taxon>
        <taxon>Kinetoplastea</taxon>
        <taxon>Metakinetoplastina</taxon>
        <taxon>Trypanosomatida</taxon>
        <taxon>Trypanosomatidae</taxon>
        <taxon>Trypanosoma</taxon>
    </lineage>
</organism>
<name>A0A1G4IEN8_TRYEQ</name>
<sequence>MPTAVRQDSGSSGGPVTAATSQTLTEAVAITEDYVRMLRHTIKQHDAEKLALIERIDSCLKPEQAEAQRLRCEAAQRVEELGKVQRELSETRSMLQEERERANRLMYENVALHAQAGDDRATIAALMKQTAAARSGTQKLPNPTASTSPTRRTTSKRRSGQQTISLRQACATQQHDTTGDEDPYTSNSANELSSPSSALVAALREEVEMLKSLLDAQRAMHETERASRLQEERELERRRTEMTGTHLASIERLHGLHQASLADLIQTRHDMRIENRELRGTVERLQVALSDALATLKEERQKHTVDLQRQREIADENAKVVTERLRRQLQERRALLITERERYGALLVQRGAELTRLREERTKDKKRLRELEKWRRLEVEGVNSEVNLMRQELRAMQRRMWFSS</sequence>
<feature type="compositionally biased region" description="Polar residues" evidence="2">
    <location>
        <begin position="135"/>
        <end position="145"/>
    </location>
</feature>
<keyword evidence="4" id="KW-1185">Reference proteome</keyword>
<dbReference type="PANTHER" id="PTHR22091">
    <property type="entry name" value="COILED-COIL DOMAIN-CONTAINING PROTEIN 77"/>
    <property type="match status" value="1"/>
</dbReference>
<protein>
    <submittedName>
        <fullName evidence="3">Uncharacterized protein</fullName>
    </submittedName>
</protein>
<reference evidence="3" key="1">
    <citation type="submission" date="2016-09" db="EMBL/GenBank/DDBJ databases">
        <authorList>
            <person name="Hebert L."/>
            <person name="Moumen B."/>
        </authorList>
    </citation>
    <scope>NUCLEOTIDE SEQUENCE [LARGE SCALE GENOMIC DNA]</scope>
    <source>
        <strain evidence="3">OVI</strain>
    </source>
</reference>
<feature type="region of interest" description="Disordered" evidence="2">
    <location>
        <begin position="221"/>
        <end position="241"/>
    </location>
</feature>
<dbReference type="RefSeq" id="XP_067081523.1">
    <property type="nucleotide sequence ID" value="XM_067225422.1"/>
</dbReference>
<evidence type="ECO:0000256" key="2">
    <source>
        <dbReference type="SAM" id="MobiDB-lite"/>
    </source>
</evidence>
<feature type="compositionally biased region" description="Low complexity" evidence="2">
    <location>
        <begin position="186"/>
        <end position="197"/>
    </location>
</feature>
<dbReference type="AlphaFoldDB" id="A0A1G4IEN8"/>
<feature type="coiled-coil region" evidence="1">
    <location>
        <begin position="282"/>
        <end position="313"/>
    </location>
</feature>
<comment type="caution">
    <text evidence="3">The sequence shown here is derived from an EMBL/GenBank/DDBJ whole genome shotgun (WGS) entry which is preliminary data.</text>
</comment>
<dbReference type="InterPro" id="IPR037696">
    <property type="entry name" value="CCDC77"/>
</dbReference>
<evidence type="ECO:0000313" key="4">
    <source>
        <dbReference type="Proteomes" id="UP000195570"/>
    </source>
</evidence>
<accession>A0A1G4IEN8</accession>
<dbReference type="VEuPathDB" id="TriTrypDB:TEOVI_000233100"/>
<feature type="compositionally biased region" description="Polar residues" evidence="2">
    <location>
        <begin position="160"/>
        <end position="176"/>
    </location>
</feature>
<dbReference type="PANTHER" id="PTHR22091:SF1">
    <property type="entry name" value="COILED-COIL DOMAIN-CONTAINING PROTEIN 77"/>
    <property type="match status" value="1"/>
</dbReference>
<dbReference type="Proteomes" id="UP000195570">
    <property type="component" value="Unassembled WGS sequence"/>
</dbReference>
<feature type="region of interest" description="Disordered" evidence="2">
    <location>
        <begin position="128"/>
        <end position="197"/>
    </location>
</feature>
<dbReference type="GeneID" id="92376271"/>
<evidence type="ECO:0000256" key="1">
    <source>
        <dbReference type="SAM" id="Coils"/>
    </source>
</evidence>
<dbReference type="EMBL" id="CZPT02001525">
    <property type="protein sequence ID" value="SCU70757.1"/>
    <property type="molecule type" value="Genomic_DNA"/>
</dbReference>
<evidence type="ECO:0000313" key="3">
    <source>
        <dbReference type="EMBL" id="SCU70757.1"/>
    </source>
</evidence>
<keyword evidence="1" id="KW-0175">Coiled coil</keyword>
<proteinExistence type="predicted"/>
<gene>
    <name evidence="3" type="ORF">TEOVI_000233100</name>
</gene>